<proteinExistence type="predicted"/>
<keyword evidence="1" id="KW-0812">Transmembrane</keyword>
<dbReference type="Gramene" id="PAN49022">
    <property type="protein sequence ID" value="PAN49022"/>
    <property type="gene ID" value="PAHAL_9G420400"/>
</dbReference>
<keyword evidence="1" id="KW-0472">Membrane</keyword>
<organism evidence="2">
    <name type="scientific">Panicum hallii</name>
    <dbReference type="NCBI Taxonomy" id="206008"/>
    <lineage>
        <taxon>Eukaryota</taxon>
        <taxon>Viridiplantae</taxon>
        <taxon>Streptophyta</taxon>
        <taxon>Embryophyta</taxon>
        <taxon>Tracheophyta</taxon>
        <taxon>Spermatophyta</taxon>
        <taxon>Magnoliopsida</taxon>
        <taxon>Liliopsida</taxon>
        <taxon>Poales</taxon>
        <taxon>Poaceae</taxon>
        <taxon>PACMAD clade</taxon>
        <taxon>Panicoideae</taxon>
        <taxon>Panicodae</taxon>
        <taxon>Paniceae</taxon>
        <taxon>Panicinae</taxon>
        <taxon>Panicum</taxon>
        <taxon>Panicum sect. Panicum</taxon>
    </lineage>
</organism>
<accession>A0A2S3IPK5</accession>
<gene>
    <name evidence="2" type="ORF">PAHAL_9G420400</name>
</gene>
<feature type="transmembrane region" description="Helical" evidence="1">
    <location>
        <begin position="91"/>
        <end position="112"/>
    </location>
</feature>
<dbReference type="EMBL" id="CM008054">
    <property type="protein sequence ID" value="PAN49022.1"/>
    <property type="molecule type" value="Genomic_DNA"/>
</dbReference>
<protein>
    <submittedName>
        <fullName evidence="2">Uncharacterized protein</fullName>
    </submittedName>
</protein>
<dbReference type="AlphaFoldDB" id="A0A2S3IPK5"/>
<dbReference type="Proteomes" id="UP000243499">
    <property type="component" value="Chromosome 9"/>
</dbReference>
<sequence length="117" mass="13600">MSLIRVIQDQYHLGRSIFSVQFFLCRDGKTLGTACISAMLVNHHGSLCRGLHFTSSSRKFCVRRSRKKHGTARLICPLQFNHGRRPVVDQVFYSATEAHVAWFAFFFLPFWMEMDDQ</sequence>
<name>A0A2S3IPK5_9POAL</name>
<reference evidence="2" key="1">
    <citation type="submission" date="2018-04" db="EMBL/GenBank/DDBJ databases">
        <title>WGS assembly of Panicum hallii.</title>
        <authorList>
            <person name="Lovell J."/>
            <person name="Jenkins J."/>
            <person name="Lowry D."/>
            <person name="Mamidi S."/>
            <person name="Sreedasyam A."/>
            <person name="Weng X."/>
            <person name="Barry K."/>
            <person name="Bonette J."/>
            <person name="Campitelli B."/>
            <person name="Daum C."/>
            <person name="Gordon S."/>
            <person name="Gould B."/>
            <person name="Lipzen A."/>
            <person name="Macqueen A."/>
            <person name="Palacio-Mejia J."/>
            <person name="Plott C."/>
            <person name="Shakirov E."/>
            <person name="Shu S."/>
            <person name="Yoshinaga Y."/>
            <person name="Zane M."/>
            <person name="Rokhsar D."/>
            <person name="Grimwood J."/>
            <person name="Schmutz J."/>
            <person name="Juenger T."/>
        </authorList>
    </citation>
    <scope>NUCLEOTIDE SEQUENCE [LARGE SCALE GENOMIC DNA]</scope>
    <source>
        <strain evidence="2">FIL2</strain>
    </source>
</reference>
<evidence type="ECO:0000313" key="2">
    <source>
        <dbReference type="EMBL" id="PAN49022.1"/>
    </source>
</evidence>
<keyword evidence="1" id="KW-1133">Transmembrane helix</keyword>
<evidence type="ECO:0000256" key="1">
    <source>
        <dbReference type="SAM" id="Phobius"/>
    </source>
</evidence>